<dbReference type="Proteomes" id="UP000184330">
    <property type="component" value="Unassembled WGS sequence"/>
</dbReference>
<feature type="domain" description="NACHT" evidence="4">
    <location>
        <begin position="219"/>
        <end position="360"/>
    </location>
</feature>
<feature type="compositionally biased region" description="Acidic residues" evidence="3">
    <location>
        <begin position="950"/>
        <end position="960"/>
    </location>
</feature>
<evidence type="ECO:0000313" key="5">
    <source>
        <dbReference type="EMBL" id="CZR56744.1"/>
    </source>
</evidence>
<dbReference type="SUPFAM" id="SSF48403">
    <property type="entry name" value="Ankyrin repeat"/>
    <property type="match status" value="1"/>
</dbReference>
<name>A0A1L7WVD5_9HELO</name>
<reference evidence="5 6" key="1">
    <citation type="submission" date="2016-03" db="EMBL/GenBank/DDBJ databases">
        <authorList>
            <person name="Ploux O."/>
        </authorList>
    </citation>
    <scope>NUCLEOTIDE SEQUENCE [LARGE SCALE GENOMIC DNA]</scope>
    <source>
        <strain evidence="5 6">UAMH 11012</strain>
    </source>
</reference>
<sequence length="986" mass="110796">MAEVIAVGASIIAIIQICDKVIGLCKFYLETVHDAPADIRAILIETSTMKTILESVQFLSSCNNGTSRMLKDLSGADGPIQGCQSTIAKMEGLFPTIYAQGPRGGRSKRQKVKATLAYLAWPLKGDRPKKLVEELNRLKATISLALTTESALDIKGIKNQTTKIHDILSDNQRRQVCEWIQATDPTSLHHRACKQYEAGTGNWMLRSSEWTDWLQGKSRCVWIYGIPGAGKTILASHLIESLKEHCKVSSAKQCAVVYYYCYFGHNQDEAASFLRWMVDRLCRQADHVPTYLYELYQHGGEPSLAELLRALEAILANFENVYIVVDAIDESMPRDDLLKVLRDLVTDSRFGKIQLLATSRQYIDIENVMELISEPVSMLNPLLDEDIKLYVRSQLDSNPTFKHWAPHLVEEVLEALATKAKGMFRWAVCQIHALQRLKPEGHVIRNALANLPKTLDETYERIFLAVPNEDRIFVREALKWIYYHNRVHNHNISCPLLLRAVQQSICESSPSGRNYLLNEELLRELCGCLITVMSEEKCYGKMLTTCTIRSASFAHYTVWEFLASNRISNPSVAFFAVVEEKTILELTKTVILGALTIESSGLFENGPFEHDSYDTSKQKEIARLINEDFNAFCVTTSILLTNSFAREISCDDDLSALVFDLLDPSRSHYSSFTTVASRAEDALGVFLDRNIYTERQFWKLAWRTPSKSVDAAILTSLLLLDPTFEFAKKFVERISVQDVLQTQLYLDEVEYVEDCKVNTYNFQGSIVDFFAIDDEPEAFDVLLDFGVGFIDPSSALLSFVGFHYAYTCHKNKGCTMAKLLQLGANPNISGYAVTPLQIAAACWDLEGVEALLKAGADPNGTNDREGIRWGKGTRLATFNHLPGVSPLRLCRQFACASQYANEYLEERDLRERDLTKIEAALLQYGAEPCSDVKMLDPKDPSRIFQIEPESGPELEPELEAAEAGGNDQTPSLSEAHSRMRISVLLS</sequence>
<feature type="region of interest" description="Disordered" evidence="3">
    <location>
        <begin position="944"/>
        <end position="986"/>
    </location>
</feature>
<dbReference type="Pfam" id="PF00023">
    <property type="entry name" value="Ank"/>
    <property type="match status" value="1"/>
</dbReference>
<organism evidence="5 6">
    <name type="scientific">Phialocephala subalpina</name>
    <dbReference type="NCBI Taxonomy" id="576137"/>
    <lineage>
        <taxon>Eukaryota</taxon>
        <taxon>Fungi</taxon>
        <taxon>Dikarya</taxon>
        <taxon>Ascomycota</taxon>
        <taxon>Pezizomycotina</taxon>
        <taxon>Leotiomycetes</taxon>
        <taxon>Helotiales</taxon>
        <taxon>Mollisiaceae</taxon>
        <taxon>Phialocephala</taxon>
        <taxon>Phialocephala fortinii species complex</taxon>
    </lineage>
</organism>
<keyword evidence="1" id="KW-0677">Repeat</keyword>
<dbReference type="InterPro" id="IPR036770">
    <property type="entry name" value="Ankyrin_rpt-contain_sf"/>
</dbReference>
<dbReference type="Pfam" id="PF24883">
    <property type="entry name" value="NPHP3_N"/>
    <property type="match status" value="1"/>
</dbReference>
<evidence type="ECO:0000256" key="2">
    <source>
        <dbReference type="PROSITE-ProRule" id="PRU00023"/>
    </source>
</evidence>
<dbReference type="InterPro" id="IPR007111">
    <property type="entry name" value="NACHT_NTPase"/>
</dbReference>
<dbReference type="PROSITE" id="PS50088">
    <property type="entry name" value="ANK_REPEAT"/>
    <property type="match status" value="1"/>
</dbReference>
<proteinExistence type="predicted"/>
<dbReference type="InterPro" id="IPR056884">
    <property type="entry name" value="NPHP3-like_N"/>
</dbReference>
<dbReference type="InterPro" id="IPR002110">
    <property type="entry name" value="Ankyrin_rpt"/>
</dbReference>
<feature type="repeat" description="ANK" evidence="2">
    <location>
        <begin position="831"/>
        <end position="863"/>
    </location>
</feature>
<dbReference type="PANTHER" id="PTHR10039:SF16">
    <property type="entry name" value="GPI INOSITOL-DEACYLASE"/>
    <property type="match status" value="1"/>
</dbReference>
<dbReference type="AlphaFoldDB" id="A0A1L7WVD5"/>
<dbReference type="SUPFAM" id="SSF52540">
    <property type="entry name" value="P-loop containing nucleoside triphosphate hydrolases"/>
    <property type="match status" value="1"/>
</dbReference>
<dbReference type="PANTHER" id="PTHR10039">
    <property type="entry name" value="AMELOGENIN"/>
    <property type="match status" value="1"/>
</dbReference>
<evidence type="ECO:0000256" key="3">
    <source>
        <dbReference type="SAM" id="MobiDB-lite"/>
    </source>
</evidence>
<dbReference type="STRING" id="576137.A0A1L7WVD5"/>
<dbReference type="Gene3D" id="1.25.40.20">
    <property type="entry name" value="Ankyrin repeat-containing domain"/>
    <property type="match status" value="1"/>
</dbReference>
<evidence type="ECO:0000256" key="1">
    <source>
        <dbReference type="ARBA" id="ARBA00022737"/>
    </source>
</evidence>
<accession>A0A1L7WVD5</accession>
<dbReference type="OrthoDB" id="194358at2759"/>
<gene>
    <name evidence="5" type="ORF">PAC_06633</name>
</gene>
<dbReference type="EMBL" id="FJOG01000008">
    <property type="protein sequence ID" value="CZR56744.1"/>
    <property type="molecule type" value="Genomic_DNA"/>
</dbReference>
<protein>
    <recommendedName>
        <fullName evidence="4">NACHT domain-containing protein</fullName>
    </recommendedName>
</protein>
<evidence type="ECO:0000259" key="4">
    <source>
        <dbReference type="PROSITE" id="PS50837"/>
    </source>
</evidence>
<dbReference type="InterPro" id="IPR027417">
    <property type="entry name" value="P-loop_NTPase"/>
</dbReference>
<keyword evidence="6" id="KW-1185">Reference proteome</keyword>
<dbReference type="Gene3D" id="3.40.50.300">
    <property type="entry name" value="P-loop containing nucleotide triphosphate hydrolases"/>
    <property type="match status" value="1"/>
</dbReference>
<evidence type="ECO:0000313" key="6">
    <source>
        <dbReference type="Proteomes" id="UP000184330"/>
    </source>
</evidence>
<keyword evidence="2" id="KW-0040">ANK repeat</keyword>
<dbReference type="PROSITE" id="PS50837">
    <property type="entry name" value="NACHT"/>
    <property type="match status" value="1"/>
</dbReference>